<keyword evidence="8" id="KW-0472">Membrane</keyword>
<feature type="binding site" evidence="8">
    <location>
        <position position="405"/>
    </location>
    <ligand>
        <name>[4Fe-4S] cluster</name>
        <dbReference type="ChEBI" id="CHEBI:49883"/>
        <label>2</label>
    </ligand>
</feature>
<keyword evidence="8" id="KW-1003">Cell membrane</keyword>
<dbReference type="PANTHER" id="PTHR43034:SF2">
    <property type="entry name" value="ION-TRANSLOCATING OXIDOREDUCTASE COMPLEX SUBUNIT C"/>
    <property type="match status" value="1"/>
</dbReference>
<dbReference type="PANTHER" id="PTHR43034">
    <property type="entry name" value="ION-TRANSLOCATING OXIDOREDUCTASE COMPLEX SUBUNIT C"/>
    <property type="match status" value="1"/>
</dbReference>
<dbReference type="AlphaFoldDB" id="A0A1H9Y5P7"/>
<keyword evidence="1 8" id="KW-0813">Transport</keyword>
<feature type="binding site" evidence="8">
    <location>
        <position position="366"/>
    </location>
    <ligand>
        <name>[4Fe-4S] cluster</name>
        <dbReference type="ChEBI" id="CHEBI:49883"/>
        <label>1</label>
    </ligand>
</feature>
<feature type="binding site" evidence="8">
    <location>
        <position position="360"/>
    </location>
    <ligand>
        <name>[4Fe-4S] cluster</name>
        <dbReference type="ChEBI" id="CHEBI:49883"/>
        <label>1</label>
    </ligand>
</feature>
<dbReference type="PROSITE" id="PS51379">
    <property type="entry name" value="4FE4S_FER_2"/>
    <property type="match status" value="2"/>
</dbReference>
<dbReference type="GO" id="GO:0051539">
    <property type="term" value="F:4 iron, 4 sulfur cluster binding"/>
    <property type="evidence" value="ECO:0007669"/>
    <property type="project" value="UniProtKB-KW"/>
</dbReference>
<keyword evidence="2 8" id="KW-0004">4Fe-4S</keyword>
<comment type="similarity">
    <text evidence="8">Belongs to the 4Fe4S bacterial-type ferredoxin family. RnfC subfamily.</text>
</comment>
<dbReference type="PROSITE" id="PS00198">
    <property type="entry name" value="4FE4S_FER_1"/>
    <property type="match status" value="2"/>
</dbReference>
<dbReference type="InterPro" id="IPR037225">
    <property type="entry name" value="Nuo51_FMN-bd_sf"/>
</dbReference>
<reference evidence="11" key="1">
    <citation type="submission" date="2016-10" db="EMBL/GenBank/DDBJ databases">
        <authorList>
            <person name="Varghese N."/>
            <person name="Submissions S."/>
        </authorList>
    </citation>
    <scope>NUCLEOTIDE SEQUENCE [LARGE SCALE GENOMIC DNA]</scope>
    <source>
        <strain evidence="11">SLH 33</strain>
    </source>
</reference>
<dbReference type="NCBIfam" id="NF041837">
    <property type="entry name" value="rnfC_Methano"/>
    <property type="match status" value="1"/>
</dbReference>
<dbReference type="Gene3D" id="3.30.70.20">
    <property type="match status" value="1"/>
</dbReference>
<evidence type="ECO:0000256" key="2">
    <source>
        <dbReference type="ARBA" id="ARBA00022485"/>
    </source>
</evidence>
<dbReference type="SUPFAM" id="SSF142019">
    <property type="entry name" value="Nqo1 FMN-binding domain-like"/>
    <property type="match status" value="1"/>
</dbReference>
<organism evidence="10 11">
    <name type="scientific">Methanococcoides vulcani</name>
    <dbReference type="NCBI Taxonomy" id="1353158"/>
    <lineage>
        <taxon>Archaea</taxon>
        <taxon>Methanobacteriati</taxon>
        <taxon>Methanobacteriota</taxon>
        <taxon>Stenosarchaea group</taxon>
        <taxon>Methanomicrobia</taxon>
        <taxon>Methanosarcinales</taxon>
        <taxon>Methanosarcinaceae</taxon>
        <taxon>Methanococcoides</taxon>
    </lineage>
</organism>
<evidence type="ECO:0000259" key="9">
    <source>
        <dbReference type="PROSITE" id="PS51379"/>
    </source>
</evidence>
<keyword evidence="7 8" id="KW-0411">Iron-sulfur</keyword>
<comment type="cofactor">
    <cofactor evidence="8">
        <name>[4Fe-4S] cluster</name>
        <dbReference type="ChEBI" id="CHEBI:49883"/>
    </cofactor>
    <text evidence="8">Binds 2 [4Fe-4S] clusters per subunit.</text>
</comment>
<dbReference type="GO" id="GO:0005886">
    <property type="term" value="C:plasma membrane"/>
    <property type="evidence" value="ECO:0007669"/>
    <property type="project" value="UniProtKB-SubCell"/>
</dbReference>
<feature type="binding site" evidence="8">
    <location>
        <position position="363"/>
    </location>
    <ligand>
        <name>[4Fe-4S] cluster</name>
        <dbReference type="ChEBI" id="CHEBI:49883"/>
        <label>1</label>
    </ligand>
</feature>
<evidence type="ECO:0000256" key="4">
    <source>
        <dbReference type="ARBA" id="ARBA00022737"/>
    </source>
</evidence>
<dbReference type="InterPro" id="IPR049684">
    <property type="entry name" value="Ion_transpt_RnfC_Methano"/>
</dbReference>
<dbReference type="InterPro" id="IPR017900">
    <property type="entry name" value="4Fe4S_Fe_S_CS"/>
</dbReference>
<dbReference type="Gene3D" id="3.10.20.600">
    <property type="match status" value="1"/>
</dbReference>
<comment type="subcellular location">
    <subcellularLocation>
        <location evidence="8">Cell membrane</location>
        <topology evidence="8">Peripheral membrane protein</topology>
    </subcellularLocation>
</comment>
<dbReference type="GO" id="GO:0016491">
    <property type="term" value="F:oxidoreductase activity"/>
    <property type="evidence" value="ECO:0007669"/>
    <property type="project" value="UniProtKB-ARBA"/>
</dbReference>
<dbReference type="STRING" id="1353158.SAMN04488587_0259"/>
<feature type="binding site" evidence="8">
    <location>
        <position position="399"/>
    </location>
    <ligand>
        <name>[4Fe-4S] cluster</name>
        <dbReference type="ChEBI" id="CHEBI:49883"/>
        <label>2</label>
    </ligand>
</feature>
<accession>A0A1H9Y5P7</accession>
<evidence type="ECO:0000256" key="7">
    <source>
        <dbReference type="ARBA" id="ARBA00023014"/>
    </source>
</evidence>
<feature type="binding site" evidence="8">
    <location>
        <position position="409"/>
    </location>
    <ligand>
        <name>[4Fe-4S] cluster</name>
        <dbReference type="ChEBI" id="CHEBI:49883"/>
        <label>1</label>
    </ligand>
</feature>
<gene>
    <name evidence="8" type="primary">rnfC</name>
    <name evidence="10" type="ORF">SAMN04488587_0259</name>
</gene>
<dbReference type="Pfam" id="PF13375">
    <property type="entry name" value="RnfC_N"/>
    <property type="match status" value="1"/>
</dbReference>
<dbReference type="InterPro" id="IPR011538">
    <property type="entry name" value="Nuo51_FMN-bd"/>
</dbReference>
<evidence type="ECO:0000256" key="5">
    <source>
        <dbReference type="ARBA" id="ARBA00022982"/>
    </source>
</evidence>
<protein>
    <recommendedName>
        <fullName evidence="8">Ion-translocating oxidoreductase complex subunit C</fullName>
        <ecNumber evidence="8">7.-.-.-</ecNumber>
    </recommendedName>
    <alternativeName>
        <fullName evidence="8">Rnf electron transport complex subunit C</fullName>
    </alternativeName>
</protein>
<evidence type="ECO:0000256" key="1">
    <source>
        <dbReference type="ARBA" id="ARBA00022448"/>
    </source>
</evidence>
<feature type="binding site" evidence="8">
    <location>
        <position position="370"/>
    </location>
    <ligand>
        <name>[4Fe-4S] cluster</name>
        <dbReference type="ChEBI" id="CHEBI:49883"/>
        <label>2</label>
    </ligand>
</feature>
<feature type="binding site" evidence="8">
    <location>
        <position position="402"/>
    </location>
    <ligand>
        <name>[4Fe-4S] cluster</name>
        <dbReference type="ChEBI" id="CHEBI:49883"/>
        <label>2</label>
    </ligand>
</feature>
<evidence type="ECO:0000256" key="3">
    <source>
        <dbReference type="ARBA" id="ARBA00022723"/>
    </source>
</evidence>
<evidence type="ECO:0000256" key="8">
    <source>
        <dbReference type="HAMAP-Rule" id="MF_00461"/>
    </source>
</evidence>
<dbReference type="EMBL" id="FOHQ01000001">
    <property type="protein sequence ID" value="SES64056.1"/>
    <property type="molecule type" value="Genomic_DNA"/>
</dbReference>
<keyword evidence="6 8" id="KW-0408">Iron</keyword>
<dbReference type="RefSeq" id="WP_091688268.1">
    <property type="nucleotide sequence ID" value="NZ_CAAGSJ010000004.1"/>
</dbReference>
<dbReference type="SUPFAM" id="SSF46548">
    <property type="entry name" value="alpha-helical ferredoxin"/>
    <property type="match status" value="1"/>
</dbReference>
<sequence length="450" mass="48343">MTKVNIMKNMPEKVIIPLKQHDGSICEPLVKKGDMVCEGQKIGECGSYDSASVHSSVSGEVVSIEEAPHPSGNKVNSVVIQPSEDAECVDFKPKDVPVSELANLIKDAGIVEHYGTPTHMVLKPEGKNIDTVLVNATSSEWIGGHYDTPSQYSSQVLDALKLLMKAAGASRGAIVLRNDDLESISAFDGLNFDGKNITVAPLVGKRKVKYYFKDMASDIVVVSQDHIYGRKILDLFTYNVTGRKVSFGCDPTDVGVAICSVKSAKALYDAVNAGKPYIETVVSVSGKVKDPQKILVRIGTPFKDVIEACGGYIGEAGKLIANGAITGVAQYTDDVPVSKTTTSIFVQSVDEVVRGESVACIHCARCVDVCPVNLVPSRLTALADQGRFDECRQMHIMNCVECGRCAAVCPSKIHVLQLIRYAKSSIEKAYEDFAPKQSSTNLKLGCCGGE</sequence>
<dbReference type="Pfam" id="PF01512">
    <property type="entry name" value="Complex1_51K"/>
    <property type="match status" value="1"/>
</dbReference>
<dbReference type="GO" id="GO:0046872">
    <property type="term" value="F:metal ion binding"/>
    <property type="evidence" value="ECO:0007669"/>
    <property type="project" value="UniProtKB-KW"/>
</dbReference>
<proteinExistence type="inferred from homology"/>
<keyword evidence="8" id="KW-1278">Translocase</keyword>
<dbReference type="InterPro" id="IPR026902">
    <property type="entry name" value="RnfC_N"/>
</dbReference>
<dbReference type="Pfam" id="PF12838">
    <property type="entry name" value="Fer4_7"/>
    <property type="match status" value="1"/>
</dbReference>
<dbReference type="Proteomes" id="UP000243338">
    <property type="component" value="Unassembled WGS sequence"/>
</dbReference>
<dbReference type="EC" id="7.-.-.-" evidence="8"/>
<dbReference type="InterPro" id="IPR017896">
    <property type="entry name" value="4Fe4S_Fe-S-bd"/>
</dbReference>
<comment type="function">
    <text evidence="8">Part of a membrane-bound complex that couples electron transfer with translocation of ions across the membrane.</text>
</comment>
<dbReference type="InterPro" id="IPR010208">
    <property type="entry name" value="Ion_transpt_RnfC/RsxC"/>
</dbReference>
<keyword evidence="11" id="KW-1185">Reference proteome</keyword>
<evidence type="ECO:0000313" key="10">
    <source>
        <dbReference type="EMBL" id="SES64056.1"/>
    </source>
</evidence>
<dbReference type="Pfam" id="PF10531">
    <property type="entry name" value="SLBB"/>
    <property type="match status" value="1"/>
</dbReference>
<keyword evidence="4 8" id="KW-0677">Repeat</keyword>
<comment type="subunit">
    <text evidence="8">The Rnf complex is probably composed of eight subunits, including RnfA, RnfB, RnfC, RnfD, RnfE and RnfG.</text>
</comment>
<dbReference type="GO" id="GO:0022900">
    <property type="term" value="P:electron transport chain"/>
    <property type="evidence" value="ECO:0007669"/>
    <property type="project" value="UniProtKB-UniRule"/>
</dbReference>
<evidence type="ECO:0000256" key="6">
    <source>
        <dbReference type="ARBA" id="ARBA00023004"/>
    </source>
</evidence>
<dbReference type="GO" id="GO:0009055">
    <property type="term" value="F:electron transfer activity"/>
    <property type="evidence" value="ECO:0007669"/>
    <property type="project" value="InterPro"/>
</dbReference>
<dbReference type="HAMAP" id="MF_00461">
    <property type="entry name" value="RsxC_RnfC"/>
    <property type="match status" value="1"/>
</dbReference>
<feature type="domain" description="4Fe-4S ferredoxin-type" evidence="9">
    <location>
        <begin position="390"/>
        <end position="421"/>
    </location>
</feature>
<feature type="domain" description="4Fe-4S ferredoxin-type" evidence="9">
    <location>
        <begin position="350"/>
        <end position="380"/>
    </location>
</feature>
<name>A0A1H9Y5P7_9EURY</name>
<dbReference type="InterPro" id="IPR019554">
    <property type="entry name" value="Soluble_ligand-bd"/>
</dbReference>
<keyword evidence="3 8" id="KW-0479">Metal-binding</keyword>
<keyword evidence="5 8" id="KW-0249">Electron transport</keyword>
<evidence type="ECO:0000313" key="11">
    <source>
        <dbReference type="Proteomes" id="UP000243338"/>
    </source>
</evidence>